<name>A0A7W7AER4_9SPHN</name>
<comment type="caution">
    <text evidence="1">The sequence shown here is derived from an EMBL/GenBank/DDBJ whole genome shotgun (WGS) entry which is preliminary data.</text>
</comment>
<keyword evidence="2" id="KW-1185">Reference proteome</keyword>
<protein>
    <submittedName>
        <fullName evidence="1">Uncharacterized protein</fullName>
    </submittedName>
</protein>
<gene>
    <name evidence="1" type="ORF">GGR37_003982</name>
</gene>
<evidence type="ECO:0000313" key="2">
    <source>
        <dbReference type="Proteomes" id="UP000538566"/>
    </source>
</evidence>
<dbReference type="AlphaFoldDB" id="A0A7W7AER4"/>
<proteinExistence type="predicted"/>
<reference evidence="1 2" key="1">
    <citation type="submission" date="2020-08" db="EMBL/GenBank/DDBJ databases">
        <title>Genomic Encyclopedia of Type Strains, Phase IV (KMG-IV): sequencing the most valuable type-strain genomes for metagenomic binning, comparative biology and taxonomic classification.</title>
        <authorList>
            <person name="Goeker M."/>
        </authorList>
    </citation>
    <scope>NUCLEOTIDE SEQUENCE [LARGE SCALE GENOMIC DNA]</scope>
    <source>
        <strain evidence="1 2">DSM 17507</strain>
    </source>
</reference>
<evidence type="ECO:0000313" key="1">
    <source>
        <dbReference type="EMBL" id="MBB4615682.1"/>
    </source>
</evidence>
<dbReference type="EMBL" id="JACHOA010000010">
    <property type="protein sequence ID" value="MBB4615682.1"/>
    <property type="molecule type" value="Genomic_DNA"/>
</dbReference>
<sequence>MDVSEEYRLSIEAANEAILDRYIETGARTVLLPEGLSEICSDLHEQVEPAVYLAAGLTRKPKQFQKVE</sequence>
<accession>A0A7W7AER4</accession>
<organism evidence="1 2">
    <name type="scientific">Novosphingobium taihuense</name>
    <dbReference type="NCBI Taxonomy" id="260085"/>
    <lineage>
        <taxon>Bacteria</taxon>
        <taxon>Pseudomonadati</taxon>
        <taxon>Pseudomonadota</taxon>
        <taxon>Alphaproteobacteria</taxon>
        <taxon>Sphingomonadales</taxon>
        <taxon>Sphingomonadaceae</taxon>
        <taxon>Novosphingobium</taxon>
    </lineage>
</organism>
<dbReference type="Proteomes" id="UP000538566">
    <property type="component" value="Unassembled WGS sequence"/>
</dbReference>
<dbReference type="RefSeq" id="WP_144908150.1">
    <property type="nucleotide sequence ID" value="NZ_JACHOA010000010.1"/>
</dbReference>